<comment type="similarity">
    <text evidence="6">Belongs to the AP2/ERF transcription factor family. ERF subfamily.</text>
</comment>
<evidence type="ECO:0000313" key="9">
    <source>
        <dbReference type="EMBL" id="KAL1193661.1"/>
    </source>
</evidence>
<dbReference type="GO" id="GO:0003677">
    <property type="term" value="F:DNA binding"/>
    <property type="evidence" value="ECO:0007669"/>
    <property type="project" value="UniProtKB-KW"/>
</dbReference>
<sequence>METEDNRTKQSTTSASVVVSSRRRRRTVEPVEATLQRWEEEGSERVHKVQAKGSKKGCMRGKGGPENPVCRFRGVRQRVWGKWVAEIREPVSHRGANSSSRGKRLWLGTFPTAAEAALAYDKAASVMYGQYARLNFPVGGDMNQEGLKNFSETDDGVIGTKERTDDGIELGQDNIENPMIGNEIETSMINEEVSALKAEEDYSFDRFGLLYNEPQGSSYYYQGGGFDSYLEFFRS</sequence>
<dbReference type="Proteomes" id="UP001558713">
    <property type="component" value="Unassembled WGS sequence"/>
</dbReference>
<dbReference type="SMART" id="SM00380">
    <property type="entry name" value="AP2"/>
    <property type="match status" value="1"/>
</dbReference>
<dbReference type="Gene3D" id="3.30.730.10">
    <property type="entry name" value="AP2/ERF domain"/>
    <property type="match status" value="1"/>
</dbReference>
<keyword evidence="10" id="KW-1185">Reference proteome</keyword>
<proteinExistence type="inferred from homology"/>
<feature type="domain" description="AP2/ERF" evidence="8">
    <location>
        <begin position="71"/>
        <end position="137"/>
    </location>
</feature>
<dbReference type="CDD" id="cd00018">
    <property type="entry name" value="AP2"/>
    <property type="match status" value="1"/>
</dbReference>
<dbReference type="SUPFAM" id="SSF54171">
    <property type="entry name" value="DNA-binding domain"/>
    <property type="match status" value="1"/>
</dbReference>
<evidence type="ECO:0000256" key="4">
    <source>
        <dbReference type="ARBA" id="ARBA00023163"/>
    </source>
</evidence>
<feature type="compositionally biased region" description="Low complexity" evidence="7">
    <location>
        <begin position="11"/>
        <end position="20"/>
    </location>
</feature>
<comment type="subcellular location">
    <subcellularLocation>
        <location evidence="1">Nucleus</location>
    </subcellularLocation>
</comment>
<gene>
    <name evidence="9" type="ORF">V5N11_017554</name>
</gene>
<dbReference type="FunFam" id="3.30.730.10:FF:000001">
    <property type="entry name" value="Ethylene-responsive transcription factor 2"/>
    <property type="match status" value="1"/>
</dbReference>
<keyword evidence="2" id="KW-0805">Transcription regulation</keyword>
<dbReference type="AlphaFoldDB" id="A0ABD0ZG41"/>
<dbReference type="InterPro" id="IPR036955">
    <property type="entry name" value="AP2/ERF_dom_sf"/>
</dbReference>
<keyword evidence="3" id="KW-0238">DNA-binding</keyword>
<comment type="caution">
    <text evidence="9">The sequence shown here is derived from an EMBL/GenBank/DDBJ whole genome shotgun (WGS) entry which is preliminary data.</text>
</comment>
<dbReference type="PANTHER" id="PTHR31241">
    <property type="entry name" value="DEHYDRATION-RESPONSIVE ELEMENT-BINDING PROTEIN 2C"/>
    <property type="match status" value="1"/>
</dbReference>
<evidence type="ECO:0000256" key="7">
    <source>
        <dbReference type="SAM" id="MobiDB-lite"/>
    </source>
</evidence>
<dbReference type="Pfam" id="PF00847">
    <property type="entry name" value="AP2"/>
    <property type="match status" value="1"/>
</dbReference>
<accession>A0ABD0ZG41</accession>
<organism evidence="9 10">
    <name type="scientific">Cardamine amara subsp. amara</name>
    <dbReference type="NCBI Taxonomy" id="228776"/>
    <lineage>
        <taxon>Eukaryota</taxon>
        <taxon>Viridiplantae</taxon>
        <taxon>Streptophyta</taxon>
        <taxon>Embryophyta</taxon>
        <taxon>Tracheophyta</taxon>
        <taxon>Spermatophyta</taxon>
        <taxon>Magnoliopsida</taxon>
        <taxon>eudicotyledons</taxon>
        <taxon>Gunneridae</taxon>
        <taxon>Pentapetalae</taxon>
        <taxon>rosids</taxon>
        <taxon>malvids</taxon>
        <taxon>Brassicales</taxon>
        <taxon>Brassicaceae</taxon>
        <taxon>Cardamineae</taxon>
        <taxon>Cardamine</taxon>
    </lineage>
</organism>
<evidence type="ECO:0000256" key="2">
    <source>
        <dbReference type="ARBA" id="ARBA00023015"/>
    </source>
</evidence>
<feature type="compositionally biased region" description="Basic residues" evidence="7">
    <location>
        <begin position="48"/>
        <end position="59"/>
    </location>
</feature>
<dbReference type="EMBL" id="JBANAX010000776">
    <property type="protein sequence ID" value="KAL1193661.1"/>
    <property type="molecule type" value="Genomic_DNA"/>
</dbReference>
<feature type="compositionally biased region" description="Basic and acidic residues" evidence="7">
    <location>
        <begin position="37"/>
        <end position="47"/>
    </location>
</feature>
<dbReference type="GO" id="GO:0005634">
    <property type="term" value="C:nucleus"/>
    <property type="evidence" value="ECO:0007669"/>
    <property type="project" value="UniProtKB-SubCell"/>
</dbReference>
<evidence type="ECO:0000313" key="10">
    <source>
        <dbReference type="Proteomes" id="UP001558713"/>
    </source>
</evidence>
<evidence type="ECO:0000256" key="3">
    <source>
        <dbReference type="ARBA" id="ARBA00023125"/>
    </source>
</evidence>
<reference evidence="9 10" key="1">
    <citation type="submission" date="2024-04" db="EMBL/GenBank/DDBJ databases">
        <title>Genome assembly C_amara_ONT_v2.</title>
        <authorList>
            <person name="Yant L."/>
            <person name="Moore C."/>
            <person name="Slenker M."/>
        </authorList>
    </citation>
    <scope>NUCLEOTIDE SEQUENCE [LARGE SCALE GENOMIC DNA]</scope>
    <source>
        <tissue evidence="9">Leaf</tissue>
    </source>
</reference>
<evidence type="ECO:0000256" key="6">
    <source>
        <dbReference type="ARBA" id="ARBA00024343"/>
    </source>
</evidence>
<dbReference type="PROSITE" id="PS51032">
    <property type="entry name" value="AP2_ERF"/>
    <property type="match status" value="1"/>
</dbReference>
<evidence type="ECO:0000256" key="1">
    <source>
        <dbReference type="ARBA" id="ARBA00004123"/>
    </source>
</evidence>
<dbReference type="InterPro" id="IPR016177">
    <property type="entry name" value="DNA-bd_dom_sf"/>
</dbReference>
<protein>
    <submittedName>
        <fullName evidence="9">Dehydration-responsive element-binding protein 2E</fullName>
    </submittedName>
</protein>
<keyword evidence="5" id="KW-0539">Nucleus</keyword>
<evidence type="ECO:0000256" key="5">
    <source>
        <dbReference type="ARBA" id="ARBA00023242"/>
    </source>
</evidence>
<name>A0ABD0ZG41_CARAN</name>
<feature type="region of interest" description="Disordered" evidence="7">
    <location>
        <begin position="1"/>
        <end position="63"/>
    </location>
</feature>
<dbReference type="InterPro" id="IPR001471">
    <property type="entry name" value="AP2/ERF_dom"/>
</dbReference>
<keyword evidence="4" id="KW-0804">Transcription</keyword>
<dbReference type="PANTHER" id="PTHR31241:SF37">
    <property type="entry name" value="DEHYDRATION-RESPONSIVE ELEMENT-BINDING PROTEIN 2A-RELATED"/>
    <property type="match status" value="1"/>
</dbReference>
<dbReference type="PRINTS" id="PR00367">
    <property type="entry name" value="ETHRSPELEMNT"/>
</dbReference>
<evidence type="ECO:0000259" key="8">
    <source>
        <dbReference type="PROSITE" id="PS51032"/>
    </source>
</evidence>